<dbReference type="Proteomes" id="UP000008672">
    <property type="component" value="Unassembled WGS sequence"/>
</dbReference>
<reference evidence="1" key="2">
    <citation type="submission" date="2025-08" db="UniProtKB">
        <authorList>
            <consortium name="Ensembl"/>
        </authorList>
    </citation>
    <scope>IDENTIFICATION</scope>
</reference>
<accession>H3AEA9</accession>
<dbReference type="STRING" id="7897.ENSLACP00000007980"/>
<reference evidence="1" key="3">
    <citation type="submission" date="2025-09" db="UniProtKB">
        <authorList>
            <consortium name="Ensembl"/>
        </authorList>
    </citation>
    <scope>IDENTIFICATION</scope>
</reference>
<dbReference type="HOGENOM" id="CLU_543543_0_0_1"/>
<dbReference type="PANTHER" id="PTHR47027:SF29">
    <property type="entry name" value="C2H2-TYPE DOMAIN-CONTAINING PROTEIN"/>
    <property type="match status" value="1"/>
</dbReference>
<organism evidence="1 2">
    <name type="scientific">Latimeria chalumnae</name>
    <name type="common">Coelacanth</name>
    <dbReference type="NCBI Taxonomy" id="7897"/>
    <lineage>
        <taxon>Eukaryota</taxon>
        <taxon>Metazoa</taxon>
        <taxon>Chordata</taxon>
        <taxon>Craniata</taxon>
        <taxon>Vertebrata</taxon>
        <taxon>Euteleostomi</taxon>
        <taxon>Coelacanthiformes</taxon>
        <taxon>Coelacanthidae</taxon>
        <taxon>Latimeria</taxon>
    </lineage>
</organism>
<keyword evidence="2" id="KW-1185">Reference proteome</keyword>
<name>H3AEA9_LATCH</name>
<proteinExistence type="predicted"/>
<dbReference type="Ensembl" id="ENSLACT00000008046.1">
    <property type="protein sequence ID" value="ENSLACP00000007980.1"/>
    <property type="gene ID" value="ENSLACG00000007062.1"/>
</dbReference>
<dbReference type="AlphaFoldDB" id="H3AEA9"/>
<sequence length="502" mass="57774">WNIQALMDSQDSNRPEHRTALVAQKLSRYNVNIAAISKTRLPAENGMGYTFFWKGKSAEECRTWHRRMKIHIHRLTELPISINEHLITLRVPLTNFCYAVFISMYAPTLDAEDSEKEAFHASLDRVLTAVKTDDCWMDHRLIRSKFSIQVAPKHHRQRALRKKTNVQCLKNKESRFKLRSCLERKLMDLSTRHGSVSAQWEAFKTVIISACAETIGYTSKKHQDWFDDNDSQIKELIDRKHAAFVDWQNNPQSLAKKELYHQLWAKTQHKIHTMAIKAIYGPTSNGAVPLQSSDGTILIKDNKGILQYWKEHFHKLLNRDVGFDSPTIDKIPQHPLITELHLLLESVWAQEEVPQDLKDAIITIFKKKGDKSGYGNYRGIALLSIAAKILSRVLLNRLLPRVEEWEAFQSEAPSSEDKSLCYHHHRATKTQVLFQPAPNSVASSPSITINGTTFENVEHFLYLGSYLSKTVFIDEEIQYRIKCASTAFGRLRHCVFNEKGLT</sequence>
<dbReference type="GeneTree" id="ENSGT00940000167718"/>
<dbReference type="EMBL" id="AFYH01086432">
    <property type="status" value="NOT_ANNOTATED_CDS"/>
    <property type="molecule type" value="Genomic_DNA"/>
</dbReference>
<evidence type="ECO:0000313" key="1">
    <source>
        <dbReference type="Ensembl" id="ENSLACP00000007980.1"/>
    </source>
</evidence>
<evidence type="ECO:0000313" key="2">
    <source>
        <dbReference type="Proteomes" id="UP000008672"/>
    </source>
</evidence>
<dbReference type="PANTHER" id="PTHR47027">
    <property type="entry name" value="REVERSE TRANSCRIPTASE DOMAIN-CONTAINING PROTEIN"/>
    <property type="match status" value="1"/>
</dbReference>
<dbReference type="InParanoid" id="H3AEA9"/>
<protein>
    <recommendedName>
        <fullName evidence="3">Reverse transcriptase domain-containing protein</fullName>
    </recommendedName>
</protein>
<dbReference type="eggNOG" id="KOG1075">
    <property type="taxonomic scope" value="Eukaryota"/>
</dbReference>
<reference evidence="2" key="1">
    <citation type="submission" date="2011-08" db="EMBL/GenBank/DDBJ databases">
        <title>The draft genome of Latimeria chalumnae.</title>
        <authorList>
            <person name="Di Palma F."/>
            <person name="Alfoldi J."/>
            <person name="Johnson J."/>
            <person name="Berlin A."/>
            <person name="Gnerre S."/>
            <person name="Jaffe D."/>
            <person name="MacCallum I."/>
            <person name="Young S."/>
            <person name="Walker B.J."/>
            <person name="Lander E."/>
            <person name="Lindblad-Toh K."/>
        </authorList>
    </citation>
    <scope>NUCLEOTIDE SEQUENCE [LARGE SCALE GENOMIC DNA]</scope>
    <source>
        <strain evidence="2">Wild caught</strain>
    </source>
</reference>
<evidence type="ECO:0008006" key="3">
    <source>
        <dbReference type="Google" id="ProtNLM"/>
    </source>
</evidence>